<dbReference type="PANTHER" id="PTHR23522:SF4">
    <property type="entry name" value="NUCLEOSIDE PERMEASE NUPG-RELATED"/>
    <property type="match status" value="1"/>
</dbReference>
<dbReference type="InterPro" id="IPR036259">
    <property type="entry name" value="MFS_trans_sf"/>
</dbReference>
<evidence type="ECO:0000256" key="7">
    <source>
        <dbReference type="SAM" id="Phobius"/>
    </source>
</evidence>
<evidence type="ECO:0000256" key="5">
    <source>
        <dbReference type="ARBA" id="ARBA00022989"/>
    </source>
</evidence>
<dbReference type="GO" id="GO:0005886">
    <property type="term" value="C:plasma membrane"/>
    <property type="evidence" value="ECO:0007669"/>
    <property type="project" value="UniProtKB-SubCell"/>
</dbReference>
<organism evidence="9 10">
    <name type="scientific">Flavobacterium tibetense</name>
    <dbReference type="NCBI Taxonomy" id="2233533"/>
    <lineage>
        <taxon>Bacteria</taxon>
        <taxon>Pseudomonadati</taxon>
        <taxon>Bacteroidota</taxon>
        <taxon>Flavobacteriia</taxon>
        <taxon>Flavobacteriales</taxon>
        <taxon>Flavobacteriaceae</taxon>
        <taxon>Flavobacterium</taxon>
    </lineage>
</organism>
<feature type="transmembrane region" description="Helical" evidence="7">
    <location>
        <begin position="40"/>
        <end position="61"/>
    </location>
</feature>
<feature type="transmembrane region" description="Helical" evidence="7">
    <location>
        <begin position="159"/>
        <end position="178"/>
    </location>
</feature>
<evidence type="ECO:0000256" key="4">
    <source>
        <dbReference type="ARBA" id="ARBA00022692"/>
    </source>
</evidence>
<keyword evidence="6 7" id="KW-0472">Membrane</keyword>
<feature type="transmembrane region" description="Helical" evidence="7">
    <location>
        <begin position="134"/>
        <end position="153"/>
    </location>
</feature>
<evidence type="ECO:0000313" key="10">
    <source>
        <dbReference type="Proteomes" id="UP000253319"/>
    </source>
</evidence>
<reference evidence="9 10" key="1">
    <citation type="submission" date="2018-06" db="EMBL/GenBank/DDBJ databases">
        <title>Flavobacterium tibetense sp. nov., isolated from a wetland YonghuCo on Tibetan Plateau.</title>
        <authorList>
            <person name="Xing P."/>
            <person name="Phurbu D."/>
            <person name="Lu H."/>
        </authorList>
    </citation>
    <scope>NUCLEOTIDE SEQUENCE [LARGE SCALE GENOMIC DNA]</scope>
    <source>
        <strain evidence="9 10">YH5</strain>
    </source>
</reference>
<dbReference type="GO" id="GO:0015212">
    <property type="term" value="F:cytidine transmembrane transporter activity"/>
    <property type="evidence" value="ECO:0007669"/>
    <property type="project" value="TreeGrafter"/>
</dbReference>
<evidence type="ECO:0000256" key="2">
    <source>
        <dbReference type="ARBA" id="ARBA00022448"/>
    </source>
</evidence>
<dbReference type="EMBL" id="QLST01000021">
    <property type="protein sequence ID" value="RBA27389.1"/>
    <property type="molecule type" value="Genomic_DNA"/>
</dbReference>
<dbReference type="OrthoDB" id="9783013at2"/>
<name>A0A365NYV6_9FLAO</name>
<protein>
    <submittedName>
        <fullName evidence="9">MFS transporter</fullName>
    </submittedName>
</protein>
<keyword evidence="10" id="KW-1185">Reference proteome</keyword>
<keyword evidence="4 7" id="KW-0812">Transmembrane</keyword>
<feature type="transmembrane region" description="Helical" evidence="7">
    <location>
        <begin position="281"/>
        <end position="300"/>
    </location>
</feature>
<proteinExistence type="predicted"/>
<dbReference type="GO" id="GO:0015213">
    <property type="term" value="F:uridine transmembrane transporter activity"/>
    <property type="evidence" value="ECO:0007669"/>
    <property type="project" value="TreeGrafter"/>
</dbReference>
<gene>
    <name evidence="9" type="ORF">DPN68_12450</name>
</gene>
<dbReference type="InterPro" id="IPR004740">
    <property type="entry name" value="Nuc_H_symport"/>
</dbReference>
<keyword evidence="3" id="KW-1003">Cell membrane</keyword>
<feature type="transmembrane region" description="Helical" evidence="7">
    <location>
        <begin position="95"/>
        <end position="113"/>
    </location>
</feature>
<evidence type="ECO:0000313" key="9">
    <source>
        <dbReference type="EMBL" id="RBA27389.1"/>
    </source>
</evidence>
<dbReference type="InterPro" id="IPR020846">
    <property type="entry name" value="MFS_dom"/>
</dbReference>
<feature type="transmembrane region" description="Helical" evidence="7">
    <location>
        <begin position="306"/>
        <end position="331"/>
    </location>
</feature>
<evidence type="ECO:0000256" key="6">
    <source>
        <dbReference type="ARBA" id="ARBA00023136"/>
    </source>
</evidence>
<accession>A0A365NYV6</accession>
<evidence type="ECO:0000256" key="3">
    <source>
        <dbReference type="ARBA" id="ARBA00022475"/>
    </source>
</evidence>
<evidence type="ECO:0000259" key="8">
    <source>
        <dbReference type="PROSITE" id="PS50850"/>
    </source>
</evidence>
<keyword evidence="5 7" id="KW-1133">Transmembrane helix</keyword>
<feature type="transmembrane region" description="Helical" evidence="7">
    <location>
        <begin position="343"/>
        <end position="361"/>
    </location>
</feature>
<keyword evidence="2" id="KW-0813">Transport</keyword>
<evidence type="ECO:0000256" key="1">
    <source>
        <dbReference type="ARBA" id="ARBA00004651"/>
    </source>
</evidence>
<feature type="transmembrane region" description="Helical" evidence="7">
    <location>
        <begin position="209"/>
        <end position="229"/>
    </location>
</feature>
<dbReference type="Gene3D" id="1.20.1250.20">
    <property type="entry name" value="MFS general substrate transporter like domains"/>
    <property type="match status" value="2"/>
</dbReference>
<dbReference type="AlphaFoldDB" id="A0A365NYV6"/>
<feature type="transmembrane region" description="Helical" evidence="7">
    <location>
        <begin position="381"/>
        <end position="402"/>
    </location>
</feature>
<dbReference type="PROSITE" id="PS50850">
    <property type="entry name" value="MFS"/>
    <property type="match status" value="1"/>
</dbReference>
<feature type="domain" description="Major facilitator superfamily (MFS) profile" evidence="8">
    <location>
        <begin position="206"/>
        <end position="408"/>
    </location>
</feature>
<dbReference type="RefSeq" id="WP_113989971.1">
    <property type="nucleotide sequence ID" value="NZ_QLST01000021.1"/>
</dbReference>
<sequence>MNTKLQLNLLNFLQFFIWGCWLITIGSYLFQLGWSPSQFGYIYATIGISAIGFPAFFGYLTDRYFSLMKVYRTLHLTAALLMLFLPSILNPTLFFLVLLLYMIAYMASIPMLVSFCYSKLNEENYNVKSIYPKIRVWGSIGFILALWLVSLSGNETSVYQFYLSSLASLVLFVVTFFISEAPRIKPKSPFSFQKAFGLHIFQAITNKEVYYFFGFAFFFGIALIVSNGYTNPFLHDIKTTISNPEAILVKYPAIVVSVSQIAEVFFILLMPFVLKRLSIPIIVLLSFIAWTIKFLLLSLVSPENSLFLVLMSCVFYGMAFNFFLIAGSIYLDENTVKEYRGSMQGFFVMVVNGFGALFGSFTSGLLIDSFFTTNATKDWPAIWLFFAVLLFLIVVLYFLLLWNKKHKK</sequence>
<dbReference type="PANTHER" id="PTHR23522">
    <property type="entry name" value="BLL5896 PROTEIN"/>
    <property type="match status" value="1"/>
</dbReference>
<comment type="subcellular location">
    <subcellularLocation>
        <location evidence="1">Cell membrane</location>
        <topology evidence="1">Multi-pass membrane protein</topology>
    </subcellularLocation>
</comment>
<feature type="transmembrane region" description="Helical" evidence="7">
    <location>
        <begin position="12"/>
        <end position="34"/>
    </location>
</feature>
<feature type="transmembrane region" description="Helical" evidence="7">
    <location>
        <begin position="73"/>
        <end position="89"/>
    </location>
</feature>
<dbReference type="Proteomes" id="UP000253319">
    <property type="component" value="Unassembled WGS sequence"/>
</dbReference>
<dbReference type="Pfam" id="PF03825">
    <property type="entry name" value="Nuc_H_symport"/>
    <property type="match status" value="1"/>
</dbReference>
<feature type="transmembrane region" description="Helical" evidence="7">
    <location>
        <begin position="249"/>
        <end position="274"/>
    </location>
</feature>
<comment type="caution">
    <text evidence="9">The sequence shown here is derived from an EMBL/GenBank/DDBJ whole genome shotgun (WGS) entry which is preliminary data.</text>
</comment>
<dbReference type="SUPFAM" id="SSF103473">
    <property type="entry name" value="MFS general substrate transporter"/>
    <property type="match status" value="1"/>
</dbReference>